<dbReference type="InterPro" id="IPR006015">
    <property type="entry name" value="Universal_stress_UspA"/>
</dbReference>
<dbReference type="EMBL" id="AFBQ01000002">
    <property type="protein sequence ID" value="EHY32547.1"/>
    <property type="molecule type" value="Genomic_DNA"/>
</dbReference>
<accession>H3KBB4</accession>
<dbReference type="SUPFAM" id="SSF52402">
    <property type="entry name" value="Adenine nucleotide alpha hydrolases-like"/>
    <property type="match status" value="1"/>
</dbReference>
<gene>
    <name evidence="3" type="ORF">HMPREF9440_00009</name>
</gene>
<name>H3KBB4_9BURK</name>
<dbReference type="PANTHER" id="PTHR46268:SF6">
    <property type="entry name" value="UNIVERSAL STRESS PROTEIN UP12"/>
    <property type="match status" value="1"/>
</dbReference>
<dbReference type="HOGENOM" id="CLU_049301_11_0_4"/>
<dbReference type="STRING" id="762967.HMPREF9440_00009"/>
<proteinExistence type="inferred from homology"/>
<evidence type="ECO:0000256" key="1">
    <source>
        <dbReference type="ARBA" id="ARBA00008791"/>
    </source>
</evidence>
<dbReference type="InterPro" id="IPR014729">
    <property type="entry name" value="Rossmann-like_a/b/a_fold"/>
</dbReference>
<protein>
    <submittedName>
        <fullName evidence="3">Universal stress family protein</fullName>
    </submittedName>
</protein>
<dbReference type="Proteomes" id="UP000004956">
    <property type="component" value="Unassembled WGS sequence"/>
</dbReference>
<dbReference type="PRINTS" id="PR01438">
    <property type="entry name" value="UNVRSLSTRESS"/>
</dbReference>
<comment type="similarity">
    <text evidence="1">Belongs to the universal stress protein A family.</text>
</comment>
<comment type="caution">
    <text evidence="3">The sequence shown here is derived from an EMBL/GenBank/DDBJ whole genome shotgun (WGS) entry which is preliminary data.</text>
</comment>
<dbReference type="InterPro" id="IPR006016">
    <property type="entry name" value="UspA"/>
</dbReference>
<sequence length="137" mass="14387">MEFGMTVKVLVTTDGSNLSDKAVESAVALSKALGAKLIGVTAVLAPPPAAGFQAEDEAVRDRLAAISRKAEEAGVECEVVAEHSDAVWKAILECADRHDVSYIVMASRGLGSIGSFLLGSETQKVLHQADRPVLVVR</sequence>
<evidence type="ECO:0000259" key="2">
    <source>
        <dbReference type="Pfam" id="PF00582"/>
    </source>
</evidence>
<dbReference type="Gene3D" id="3.40.50.620">
    <property type="entry name" value="HUPs"/>
    <property type="match status" value="1"/>
</dbReference>
<evidence type="ECO:0000313" key="3">
    <source>
        <dbReference type="EMBL" id="EHY32547.1"/>
    </source>
</evidence>
<evidence type="ECO:0000313" key="4">
    <source>
        <dbReference type="Proteomes" id="UP000004956"/>
    </source>
</evidence>
<reference evidence="3 4" key="1">
    <citation type="submission" date="2011-11" db="EMBL/GenBank/DDBJ databases">
        <authorList>
            <person name="Weinstock G."/>
            <person name="Sodergren E."/>
            <person name="Clifton S."/>
            <person name="Fulton L."/>
            <person name="Fulton B."/>
            <person name="Courtney L."/>
            <person name="Fronick C."/>
            <person name="Harrison M."/>
            <person name="Strong C."/>
            <person name="Farmer C."/>
            <person name="Delahaunty K."/>
            <person name="Markovic C."/>
            <person name="Hall O."/>
            <person name="Minx P."/>
            <person name="Tomlinson C."/>
            <person name="Mitreva M."/>
            <person name="Hou S."/>
            <person name="Chen J."/>
            <person name="Wollam A."/>
            <person name="Pepin K.H."/>
            <person name="Johnson M."/>
            <person name="Bhonagiri V."/>
            <person name="Zhang X."/>
            <person name="Suruliraj S."/>
            <person name="Warren W."/>
            <person name="Chinwalla A."/>
            <person name="Mardis E.R."/>
            <person name="Wilson R.K."/>
        </authorList>
    </citation>
    <scope>NUCLEOTIDE SEQUENCE [LARGE SCALE GENOMIC DNA]</scope>
    <source>
        <strain evidence="3 4">YIT 11816</strain>
    </source>
</reference>
<dbReference type="Pfam" id="PF00582">
    <property type="entry name" value="Usp"/>
    <property type="match status" value="1"/>
</dbReference>
<dbReference type="AlphaFoldDB" id="H3KBB4"/>
<keyword evidence="4" id="KW-1185">Reference proteome</keyword>
<feature type="domain" description="UspA" evidence="2">
    <location>
        <begin position="7"/>
        <end position="137"/>
    </location>
</feature>
<organism evidence="3 4">
    <name type="scientific">Sutterella parvirubra YIT 11816</name>
    <dbReference type="NCBI Taxonomy" id="762967"/>
    <lineage>
        <taxon>Bacteria</taxon>
        <taxon>Pseudomonadati</taxon>
        <taxon>Pseudomonadota</taxon>
        <taxon>Betaproteobacteria</taxon>
        <taxon>Burkholderiales</taxon>
        <taxon>Sutterellaceae</taxon>
        <taxon>Sutterella</taxon>
    </lineage>
</organism>
<dbReference type="PATRIC" id="fig|762967.3.peg.6"/>
<dbReference type="PANTHER" id="PTHR46268">
    <property type="entry name" value="STRESS RESPONSE PROTEIN NHAX"/>
    <property type="match status" value="1"/>
</dbReference>
<dbReference type="CDD" id="cd00293">
    <property type="entry name" value="USP-like"/>
    <property type="match status" value="1"/>
</dbReference>